<feature type="compositionally biased region" description="Pro residues" evidence="4">
    <location>
        <begin position="485"/>
        <end position="502"/>
    </location>
</feature>
<feature type="compositionally biased region" description="Low complexity" evidence="4">
    <location>
        <begin position="542"/>
        <end position="553"/>
    </location>
</feature>
<dbReference type="InterPro" id="IPR001611">
    <property type="entry name" value="Leu-rich_rpt"/>
</dbReference>
<keyword evidence="3" id="KW-0206">Cytoskeleton</keyword>
<dbReference type="GeneID" id="28976360"/>
<feature type="compositionally biased region" description="Polar residues" evidence="4">
    <location>
        <begin position="1233"/>
        <end position="1246"/>
    </location>
</feature>
<feature type="compositionally biased region" description="Acidic residues" evidence="4">
    <location>
        <begin position="530"/>
        <end position="541"/>
    </location>
</feature>
<dbReference type="OMA" id="MARMCRD"/>
<dbReference type="Pfam" id="PF13516">
    <property type="entry name" value="LRR_6"/>
    <property type="match status" value="2"/>
</dbReference>
<feature type="compositionally biased region" description="Polar residues" evidence="4">
    <location>
        <begin position="1"/>
        <end position="16"/>
    </location>
</feature>
<dbReference type="OrthoDB" id="120976at2759"/>
<accession>A0A194SE67</accession>
<organism evidence="5 6">
    <name type="scientific">Rhodotorula graminis (strain WP1)</name>
    <dbReference type="NCBI Taxonomy" id="578459"/>
    <lineage>
        <taxon>Eukaryota</taxon>
        <taxon>Fungi</taxon>
        <taxon>Dikarya</taxon>
        <taxon>Basidiomycota</taxon>
        <taxon>Pucciniomycotina</taxon>
        <taxon>Microbotryomycetes</taxon>
        <taxon>Sporidiobolales</taxon>
        <taxon>Sporidiobolaceae</taxon>
        <taxon>Rhodotorula</taxon>
    </lineage>
</organism>
<dbReference type="RefSeq" id="XP_018273815.1">
    <property type="nucleotide sequence ID" value="XM_018415912.1"/>
</dbReference>
<sequence>MASSAAQDALETSSAGNDDVQPPATSPSQLSEVPPTTGDGRGDVEQPRDASEGSGSAVDGAAALAALAEGGQPSSQAAGAVAAPSSADDPPSATTTTTASSTTSSPPEPLADEAPVRQVRRLPPPPKKGILRPPSSSHAASSRFSFRRDFLQPFNTSYSRATTTADVSSGGGAAGAGVASVGEVMGNAAATAGGFFGSALKRLTAAAAPTEEPSASTAAPATAPAAAATPAPAPAPAVPAAGPSPSAPPAAAAPQLALPVADLKRVRFRMASLKLVYPINGGTLDVIAPADEGATRERVESEWRVRHLAPAGAAGAAASEGKVKVREKDGGDKEGAGKRWTGDELLRLYAECCRTREEPGIERVKRVFRENPAAPPKVLDLSNELLSRGAVEALSDLLAIDFGLKKLTLDHCGLDDESLRPLLHALLVSASIPTVSLAGNKRIRARGWKFIATFLRKATFLRYIDLSETPLDRRAAEYLVQALAPAPPPAPPPPPPPSPPLVPDKVESALSGASTGAPAPAPQKKVAGPWDEDDDESDAEEAGGATEAAGALESNGDAHEAGPAAAVDVKEEVGEVEDVKEEEPEPVVREPLFDTAPLLKEDKSGAPAAVLSLRLENCGLRGPALEVLAPGVRVSEVKHISLRKNRINAAGAVALAVLIRDYPLSSDPSSTYSVPSAIPFASSGSTEHKNGTANASDSASTSSFSLEVTNSVSARQRDRALSAPPQPAVAPAPVEQAPELVSALGEREAWRLSEARLRLRKQLDGLPRIGALLTLDVKGNDIRSGVTYIAQVLKRNRTLKVLNLGENKIDPQGLVALAEALKFNTTLETLDMGHNPCCGPPIDGILALRSAMMVSPSLKRVFLNSTDLSSEGAIALAEFLPEAHSLLHLDLTNNNVDISGVLALSVSIKLNSTIRCLDINIPFDDPDFSRLSQDLLETCVRNTELAQQKADAEARYAAAKRVVVAQPIRKSALASNLEARQQAEQRRAKRRDDALRAQGDIFAAAAETRDVVSQLLAVEQAAGAREPSEVVRDALVQLQLAEAQLAEAFSGARQAEQRERAEVLLTELASLLDLAKNIFDRPPPSLSTSTDAPPAAAAGLTAPASADLDHPPASPTFSLQDSDDEDAATAAGPALVAVDDEATPSSSAPSLSAKPATLQLPDDNTSPSPSSGPSSPSLARSPIESESRAMVAEEGEMFRKGVALGVDEVGDESDDEGGKEVSGEELKKELLETTVQRSPRPSFNSDDTPRPSLATSLARPPSDSVE</sequence>
<evidence type="ECO:0000313" key="6">
    <source>
        <dbReference type="Proteomes" id="UP000053890"/>
    </source>
</evidence>
<name>A0A194SE67_RHOGW</name>
<feature type="compositionally biased region" description="Low complexity" evidence="4">
    <location>
        <begin position="238"/>
        <end position="251"/>
    </location>
</feature>
<feature type="region of interest" description="Disordered" evidence="4">
    <location>
        <begin position="310"/>
        <end position="336"/>
    </location>
</feature>
<feature type="region of interest" description="Disordered" evidence="4">
    <location>
        <begin position="715"/>
        <end position="734"/>
    </location>
</feature>
<dbReference type="PANTHER" id="PTHR24107">
    <property type="entry name" value="YNEIN REGULATORY COMPLEX SUBUNIT 5"/>
    <property type="match status" value="1"/>
</dbReference>
<keyword evidence="2" id="KW-0963">Cytoplasm</keyword>
<evidence type="ECO:0000313" key="5">
    <source>
        <dbReference type="EMBL" id="KPV77766.1"/>
    </source>
</evidence>
<keyword evidence="6" id="KW-1185">Reference proteome</keyword>
<dbReference type="GO" id="GO:0005856">
    <property type="term" value="C:cytoskeleton"/>
    <property type="evidence" value="ECO:0007669"/>
    <property type="project" value="UniProtKB-SubCell"/>
</dbReference>
<feature type="compositionally biased region" description="Low complexity" evidence="4">
    <location>
        <begin position="1140"/>
        <end position="1158"/>
    </location>
</feature>
<dbReference type="AlphaFoldDB" id="A0A194SE67"/>
<protein>
    <recommendedName>
        <fullName evidence="7">RNI-like protein</fullName>
    </recommendedName>
</protein>
<feature type="compositionally biased region" description="Basic and acidic residues" evidence="4">
    <location>
        <begin position="40"/>
        <end position="51"/>
    </location>
</feature>
<feature type="compositionally biased region" description="Basic and acidic residues" evidence="4">
    <location>
        <begin position="1216"/>
        <end position="1231"/>
    </location>
</feature>
<dbReference type="SMART" id="SM00368">
    <property type="entry name" value="LRR_RI"/>
    <property type="match status" value="8"/>
</dbReference>
<evidence type="ECO:0000256" key="2">
    <source>
        <dbReference type="ARBA" id="ARBA00022490"/>
    </source>
</evidence>
<dbReference type="SUPFAM" id="SSF52047">
    <property type="entry name" value="RNI-like"/>
    <property type="match status" value="1"/>
</dbReference>
<reference evidence="5 6" key="1">
    <citation type="journal article" date="2015" name="Front. Microbiol.">
        <title>Genome sequence of the plant growth promoting endophytic yeast Rhodotorula graminis WP1.</title>
        <authorList>
            <person name="Firrincieli A."/>
            <person name="Otillar R."/>
            <person name="Salamov A."/>
            <person name="Schmutz J."/>
            <person name="Khan Z."/>
            <person name="Redman R.S."/>
            <person name="Fleck N.D."/>
            <person name="Lindquist E."/>
            <person name="Grigoriev I.V."/>
            <person name="Doty S.L."/>
        </authorList>
    </citation>
    <scope>NUCLEOTIDE SEQUENCE [LARGE SCALE GENOMIC DNA]</scope>
    <source>
        <strain evidence="5 6">WP1</strain>
    </source>
</reference>
<dbReference type="InterPro" id="IPR032675">
    <property type="entry name" value="LRR_dom_sf"/>
</dbReference>
<dbReference type="EMBL" id="KQ474074">
    <property type="protein sequence ID" value="KPV77766.1"/>
    <property type="molecule type" value="Genomic_DNA"/>
</dbReference>
<gene>
    <name evidence="5" type="ORF">RHOBADRAFT_51580</name>
</gene>
<feature type="compositionally biased region" description="Basic and acidic residues" evidence="4">
    <location>
        <begin position="321"/>
        <end position="336"/>
    </location>
</feature>
<feature type="compositionally biased region" description="Low complexity" evidence="4">
    <location>
        <begin position="508"/>
        <end position="518"/>
    </location>
</feature>
<feature type="region of interest" description="Disordered" evidence="4">
    <location>
        <begin position="1140"/>
        <end position="1266"/>
    </location>
</feature>
<feature type="compositionally biased region" description="Low complexity" evidence="4">
    <location>
        <begin position="131"/>
        <end position="144"/>
    </location>
</feature>
<feature type="region of interest" description="Disordered" evidence="4">
    <location>
        <begin position="484"/>
        <end position="564"/>
    </location>
</feature>
<evidence type="ECO:0000256" key="3">
    <source>
        <dbReference type="ARBA" id="ARBA00023212"/>
    </source>
</evidence>
<feature type="region of interest" description="Disordered" evidence="4">
    <location>
        <begin position="1103"/>
        <end position="1128"/>
    </location>
</feature>
<feature type="compositionally biased region" description="Low complexity" evidence="4">
    <location>
        <begin position="211"/>
        <end position="230"/>
    </location>
</feature>
<proteinExistence type="predicted"/>
<feature type="compositionally biased region" description="Low complexity" evidence="4">
    <location>
        <begin position="52"/>
        <end position="105"/>
    </location>
</feature>
<evidence type="ECO:0008006" key="7">
    <source>
        <dbReference type="Google" id="ProtNLM"/>
    </source>
</evidence>
<dbReference type="InterPro" id="IPR052410">
    <property type="entry name" value="DRC5"/>
</dbReference>
<dbReference type="Proteomes" id="UP000053890">
    <property type="component" value="Unassembled WGS sequence"/>
</dbReference>
<evidence type="ECO:0000256" key="4">
    <source>
        <dbReference type="SAM" id="MobiDB-lite"/>
    </source>
</evidence>
<feature type="region of interest" description="Disordered" evidence="4">
    <location>
        <begin position="1"/>
        <end position="144"/>
    </location>
</feature>
<feature type="compositionally biased region" description="Low complexity" evidence="4">
    <location>
        <begin position="1166"/>
        <end position="1182"/>
    </location>
</feature>
<comment type="subcellular location">
    <subcellularLocation>
        <location evidence="1">Cytoplasm</location>
        <location evidence="1">Cytoskeleton</location>
    </subcellularLocation>
</comment>
<evidence type="ECO:0000256" key="1">
    <source>
        <dbReference type="ARBA" id="ARBA00004245"/>
    </source>
</evidence>
<feature type="region of interest" description="Disordered" evidence="4">
    <location>
        <begin position="211"/>
        <end position="251"/>
    </location>
</feature>
<dbReference type="PANTHER" id="PTHR24107:SF2">
    <property type="entry name" value="NLR FAMILY CARD DOMAIN CONTAINING 3"/>
    <property type="match status" value="1"/>
</dbReference>
<dbReference type="Gene3D" id="3.80.10.10">
    <property type="entry name" value="Ribonuclease Inhibitor"/>
    <property type="match status" value="3"/>
</dbReference>